<evidence type="ECO:0000313" key="2">
    <source>
        <dbReference type="EMBL" id="RIE02861.1"/>
    </source>
</evidence>
<protein>
    <submittedName>
        <fullName evidence="2">Uncharacterized protein</fullName>
    </submittedName>
</protein>
<feature type="region of interest" description="Disordered" evidence="1">
    <location>
        <begin position="1"/>
        <end position="61"/>
    </location>
</feature>
<sequence length="391" mass="42339">MKRKSNLQRSRSSVVRPRSAGKVGRRPRKALQGAKNKAQRRSGRRYSRNRKSSRSLGATLLSPPPAPVVLSSVYFERGVTAGAEWRSSNPPDPFSAGKIKETIFDGWNRIVREHSHSAHSGASIRAGDGVSYAKGFFRGAGIGEFPVAPVALKGKAVAVVCTAGEEYSLYSVMEQLTALPLDEIVVILYGPADGKFYRAKGYANTIVVFMPELTDADVGRALGANLADAETVLLVDGNAPVPAERLAEMLEMTDGRADITLADTPDNDSTFIRRNAVLRFQEFLNATLDRPELRTNSFSQLPLALSRHALNTLGAAVLTVPTVAHAMALLKGLKIGLVRVSDVSPVQRENALAKSAGDHMEAWREAMSVRGGRLEFADTYRNRSVLGGTQR</sequence>
<dbReference type="EMBL" id="QXJM01000039">
    <property type="protein sequence ID" value="RIE02861.1"/>
    <property type="molecule type" value="Genomic_DNA"/>
</dbReference>
<comment type="caution">
    <text evidence="2">The sequence shown here is derived from an EMBL/GenBank/DDBJ whole genome shotgun (WGS) entry which is preliminary data.</text>
</comment>
<feature type="compositionally biased region" description="Low complexity" evidence="1">
    <location>
        <begin position="9"/>
        <end position="18"/>
    </location>
</feature>
<name>A0A398CUB6_9BACL</name>
<reference evidence="2 3" key="1">
    <citation type="submission" date="2018-09" db="EMBL/GenBank/DDBJ databases">
        <title>Cohnella cavernae sp. nov., isolated from a karst cave.</title>
        <authorList>
            <person name="Zhu H."/>
        </authorList>
    </citation>
    <scope>NUCLEOTIDE SEQUENCE [LARGE SCALE GENOMIC DNA]</scope>
    <source>
        <strain evidence="2 3">K2E09-144</strain>
    </source>
</reference>
<accession>A0A398CUB6</accession>
<organism evidence="2 3">
    <name type="scientific">Cohnella faecalis</name>
    <dbReference type="NCBI Taxonomy" id="2315694"/>
    <lineage>
        <taxon>Bacteria</taxon>
        <taxon>Bacillati</taxon>
        <taxon>Bacillota</taxon>
        <taxon>Bacilli</taxon>
        <taxon>Bacillales</taxon>
        <taxon>Paenibacillaceae</taxon>
        <taxon>Cohnella</taxon>
    </lineage>
</organism>
<evidence type="ECO:0000256" key="1">
    <source>
        <dbReference type="SAM" id="MobiDB-lite"/>
    </source>
</evidence>
<keyword evidence="3" id="KW-1185">Reference proteome</keyword>
<proteinExistence type="predicted"/>
<gene>
    <name evidence="2" type="ORF">D3H35_19735</name>
</gene>
<dbReference type="AlphaFoldDB" id="A0A398CUB6"/>
<feature type="compositionally biased region" description="Basic residues" evidence="1">
    <location>
        <begin position="37"/>
        <end position="53"/>
    </location>
</feature>
<dbReference type="SUPFAM" id="SSF53448">
    <property type="entry name" value="Nucleotide-diphospho-sugar transferases"/>
    <property type="match status" value="1"/>
</dbReference>
<dbReference type="Proteomes" id="UP000266340">
    <property type="component" value="Unassembled WGS sequence"/>
</dbReference>
<evidence type="ECO:0000313" key="3">
    <source>
        <dbReference type="Proteomes" id="UP000266340"/>
    </source>
</evidence>
<dbReference type="InterPro" id="IPR029044">
    <property type="entry name" value="Nucleotide-diphossugar_trans"/>
</dbReference>